<comment type="similarity">
    <text evidence="1">Belongs to the antirestriction protein family.</text>
</comment>
<name>A0A0J8VM54_9ENTR</name>
<dbReference type="RefSeq" id="WP_048888195.1">
    <property type="nucleotide sequence ID" value="NZ_LFEJ01000017.1"/>
</dbReference>
<gene>
    <name evidence="2" type="ORF">ACH50_13800</name>
</gene>
<dbReference type="Proteomes" id="UP000037315">
    <property type="component" value="Unassembled WGS sequence"/>
</dbReference>
<comment type="caution">
    <text evidence="2">The sequence shown here is derived from an EMBL/GenBank/DDBJ whole genome shotgun (WGS) entry which is preliminary data.</text>
</comment>
<dbReference type="Pfam" id="PF03230">
    <property type="entry name" value="Antirestrict"/>
    <property type="match status" value="1"/>
</dbReference>
<evidence type="ECO:0000256" key="1">
    <source>
        <dbReference type="ARBA" id="ARBA00008618"/>
    </source>
</evidence>
<dbReference type="Gene3D" id="3.30.70.3580">
    <property type="entry name" value="Antirestriction protein"/>
    <property type="match status" value="1"/>
</dbReference>
<protein>
    <submittedName>
        <fullName evidence="2">Antirestriction protein</fullName>
    </submittedName>
</protein>
<evidence type="ECO:0000313" key="2">
    <source>
        <dbReference type="EMBL" id="KMV34107.1"/>
    </source>
</evidence>
<dbReference type="EMBL" id="LFEJ01000017">
    <property type="protein sequence ID" value="KMV34107.1"/>
    <property type="molecule type" value="Genomic_DNA"/>
</dbReference>
<dbReference type="InterPro" id="IPR042297">
    <property type="entry name" value="Antirestriction_sf"/>
</dbReference>
<dbReference type="OrthoDB" id="1164967at2"/>
<reference evidence="2 3" key="1">
    <citation type="submission" date="2015-06" db="EMBL/GenBank/DDBJ databases">
        <title>Genome sequencing of Cronobacter sp. strain DJ34 isolated from petroleum contaminated sludge of Duliajan Oil Fields, Assam, India.</title>
        <authorList>
            <person name="Pal S."/>
            <person name="Banerjee T.D."/>
            <person name="Roy A."/>
            <person name="Sar P."/>
            <person name="Kazy S.K."/>
        </authorList>
    </citation>
    <scope>NUCLEOTIDE SEQUENCE [LARGE SCALE GENOMIC DNA]</scope>
    <source>
        <strain evidence="2 3">DJ34</strain>
    </source>
</reference>
<sequence>MTSAVIPVVTRIEGAQRLCFLPDLFGGDFVFAESMVYAYADRYCPDYRGGYWHFYRLPDGGGFMAPDADILTLSNACNGFSGTVSGNAAGFILTALVLNHRCWHYNRHGNGALCAHMAKRHEQLMSFVAFHPEQSLIWRALD</sequence>
<organism evidence="2 3">
    <name type="scientific">Franconibacter pulveris</name>
    <dbReference type="NCBI Taxonomy" id="435910"/>
    <lineage>
        <taxon>Bacteria</taxon>
        <taxon>Pseudomonadati</taxon>
        <taxon>Pseudomonadota</taxon>
        <taxon>Gammaproteobacteria</taxon>
        <taxon>Enterobacterales</taxon>
        <taxon>Enterobacteriaceae</taxon>
        <taxon>Franconibacter</taxon>
    </lineage>
</organism>
<accession>A0A0J8VM54</accession>
<dbReference type="PATRIC" id="fig|1656095.3.peg.4633"/>
<proteinExistence type="inferred from homology"/>
<evidence type="ECO:0000313" key="3">
    <source>
        <dbReference type="Proteomes" id="UP000037315"/>
    </source>
</evidence>
<dbReference type="InterPro" id="IPR004914">
    <property type="entry name" value="Antirestrict"/>
</dbReference>
<dbReference type="AlphaFoldDB" id="A0A0J8VM54"/>
<keyword evidence="3" id="KW-1185">Reference proteome</keyword>